<feature type="signal peptide" evidence="6">
    <location>
        <begin position="1"/>
        <end position="27"/>
    </location>
</feature>
<dbReference type="Proteomes" id="UP000028999">
    <property type="component" value="Unassembled WGS sequence"/>
</dbReference>
<evidence type="ECO:0000256" key="3">
    <source>
        <dbReference type="ARBA" id="ARBA00022525"/>
    </source>
</evidence>
<dbReference type="PANTHER" id="PTHR34450">
    <property type="entry name" value="DEFENSIN-LIKE PROTEIN 245-RELATED"/>
    <property type="match status" value="1"/>
</dbReference>
<sequence>MKKFSTLFMVYCVLSFFLLVYVKEVKTLEIKAKVCTKAHVFEQNCGWDGNKTCIKGFNKILEYPFHCECDIYDAAESRRICTCKFPSTLLIFIDFITKISLLVLKKIPMYELRTLC</sequence>
<protein>
    <submittedName>
        <fullName evidence="7">(rape) hypothetical protein</fullName>
    </submittedName>
    <submittedName>
        <fullName evidence="8">BnaA01g26940D protein</fullName>
    </submittedName>
</protein>
<dbReference type="EMBL" id="HG994355">
    <property type="protein sequence ID" value="CAF2154267.1"/>
    <property type="molecule type" value="Genomic_DNA"/>
</dbReference>
<reference evidence="7" key="3">
    <citation type="submission" date="2021-01" db="EMBL/GenBank/DDBJ databases">
        <authorList>
            <consortium name="Genoscope - CEA"/>
            <person name="William W."/>
        </authorList>
    </citation>
    <scope>NUCLEOTIDE SEQUENCE</scope>
</reference>
<name>A0A078FZP4_BRANA</name>
<evidence type="ECO:0000256" key="6">
    <source>
        <dbReference type="SAM" id="SignalP"/>
    </source>
</evidence>
<dbReference type="Gramene" id="CDY18501">
    <property type="protein sequence ID" value="CDY18501"/>
    <property type="gene ID" value="GSBRNA2T00005512001"/>
</dbReference>
<evidence type="ECO:0000313" key="9">
    <source>
        <dbReference type="Proteomes" id="UP000028999"/>
    </source>
</evidence>
<dbReference type="GO" id="GO:0005576">
    <property type="term" value="C:extracellular region"/>
    <property type="evidence" value="ECO:0007669"/>
    <property type="project" value="UniProtKB-SubCell"/>
</dbReference>
<feature type="chain" id="PRO_5040560874" evidence="6">
    <location>
        <begin position="28"/>
        <end position="116"/>
    </location>
</feature>
<dbReference type="STRING" id="3708.A0A078FZP4"/>
<evidence type="ECO:0000256" key="4">
    <source>
        <dbReference type="ARBA" id="ARBA00022729"/>
    </source>
</evidence>
<dbReference type="GO" id="GO:0007165">
    <property type="term" value="P:signal transduction"/>
    <property type="evidence" value="ECO:0007669"/>
    <property type="project" value="InterPro"/>
</dbReference>
<dbReference type="AlphaFoldDB" id="A0A078FZP4"/>
<evidence type="ECO:0000256" key="1">
    <source>
        <dbReference type="ARBA" id="ARBA00004613"/>
    </source>
</evidence>
<evidence type="ECO:0000313" key="8">
    <source>
        <dbReference type="EMBL" id="CDY18501.1"/>
    </source>
</evidence>
<keyword evidence="3" id="KW-0964">Secreted</keyword>
<keyword evidence="9" id="KW-1185">Reference proteome</keyword>
<accession>A0A078FZP4</accession>
<evidence type="ECO:0000256" key="5">
    <source>
        <dbReference type="ARBA" id="ARBA00023157"/>
    </source>
</evidence>
<dbReference type="PaxDb" id="3708-A0A078FZP4"/>
<dbReference type="SMR" id="A0A078FZP4"/>
<gene>
    <name evidence="8" type="primary">BnaA01g26940D</name>
    <name evidence="7" type="ORF">DARMORV10_A01P36230.1</name>
    <name evidence="8" type="ORF">GSBRNA2T00005512001</name>
</gene>
<dbReference type="EMBL" id="LK032086">
    <property type="protein sequence ID" value="CDY18501.1"/>
    <property type="molecule type" value="Genomic_DNA"/>
</dbReference>
<comment type="similarity">
    <text evidence="2">Belongs to the DEFL family.</text>
</comment>
<dbReference type="InterPro" id="IPR010682">
    <property type="entry name" value="SCRL"/>
</dbReference>
<reference evidence="8 9" key="1">
    <citation type="journal article" date="2014" name="Science">
        <title>Plant genetics. Early allopolyploid evolution in the post-Neolithic Brassica napus oilseed genome.</title>
        <authorList>
            <person name="Chalhoub B."/>
            <person name="Denoeud F."/>
            <person name="Liu S."/>
            <person name="Parkin I.A."/>
            <person name="Tang H."/>
            <person name="Wang X."/>
            <person name="Chiquet J."/>
            <person name="Belcram H."/>
            <person name="Tong C."/>
            <person name="Samans B."/>
            <person name="Correa M."/>
            <person name="Da Silva C."/>
            <person name="Just J."/>
            <person name="Falentin C."/>
            <person name="Koh C.S."/>
            <person name="Le Clainche I."/>
            <person name="Bernard M."/>
            <person name="Bento P."/>
            <person name="Noel B."/>
            <person name="Labadie K."/>
            <person name="Alberti A."/>
            <person name="Charles M."/>
            <person name="Arnaud D."/>
            <person name="Guo H."/>
            <person name="Daviaud C."/>
            <person name="Alamery S."/>
            <person name="Jabbari K."/>
            <person name="Zhao M."/>
            <person name="Edger P.P."/>
            <person name="Chelaifa H."/>
            <person name="Tack D."/>
            <person name="Lassalle G."/>
            <person name="Mestiri I."/>
            <person name="Schnel N."/>
            <person name="Le Paslier M.C."/>
            <person name="Fan G."/>
            <person name="Renault V."/>
            <person name="Bayer P.E."/>
            <person name="Golicz A.A."/>
            <person name="Manoli S."/>
            <person name="Lee T.H."/>
            <person name="Thi V.H."/>
            <person name="Chalabi S."/>
            <person name="Hu Q."/>
            <person name="Fan C."/>
            <person name="Tollenaere R."/>
            <person name="Lu Y."/>
            <person name="Battail C."/>
            <person name="Shen J."/>
            <person name="Sidebottom C.H."/>
            <person name="Wang X."/>
            <person name="Canaguier A."/>
            <person name="Chauveau A."/>
            <person name="Berard A."/>
            <person name="Deniot G."/>
            <person name="Guan M."/>
            <person name="Liu Z."/>
            <person name="Sun F."/>
            <person name="Lim Y.P."/>
            <person name="Lyons E."/>
            <person name="Town C.D."/>
            <person name="Bancroft I."/>
            <person name="Wang X."/>
            <person name="Meng J."/>
            <person name="Ma J."/>
            <person name="Pires J.C."/>
            <person name="King G.J."/>
            <person name="Brunel D."/>
            <person name="Delourme R."/>
            <person name="Renard M."/>
            <person name="Aury J.M."/>
            <person name="Adams K.L."/>
            <person name="Batley J."/>
            <person name="Snowdon R.J."/>
            <person name="Tost J."/>
            <person name="Edwards D."/>
            <person name="Zhou Y."/>
            <person name="Hua W."/>
            <person name="Sharpe A.G."/>
            <person name="Paterson A.H."/>
            <person name="Guan C."/>
            <person name="Wincker P."/>
        </authorList>
    </citation>
    <scope>NUCLEOTIDE SEQUENCE [LARGE SCALE GENOMIC DNA]</scope>
    <source>
        <strain evidence="9">cv. Darmor-bzh</strain>
    </source>
</reference>
<evidence type="ECO:0000256" key="2">
    <source>
        <dbReference type="ARBA" id="ARBA00006722"/>
    </source>
</evidence>
<evidence type="ECO:0000313" key="7">
    <source>
        <dbReference type="EMBL" id="CAF2154267.1"/>
    </source>
</evidence>
<proteinExistence type="inferred from homology"/>
<dbReference type="Pfam" id="PF06876">
    <property type="entry name" value="SCRL"/>
    <property type="match status" value="1"/>
</dbReference>
<keyword evidence="4 6" id="KW-0732">Signal</keyword>
<dbReference type="Proteomes" id="UP001295469">
    <property type="component" value="Chromosome A01"/>
</dbReference>
<reference evidence="8" key="2">
    <citation type="submission" date="2014-06" db="EMBL/GenBank/DDBJ databases">
        <authorList>
            <person name="Genoscope - CEA"/>
        </authorList>
    </citation>
    <scope>NUCLEOTIDE SEQUENCE</scope>
</reference>
<comment type="subcellular location">
    <subcellularLocation>
        <location evidence="1">Secreted</location>
    </subcellularLocation>
</comment>
<keyword evidence="5" id="KW-1015">Disulfide bond</keyword>
<dbReference type="PANTHER" id="PTHR34450:SF5">
    <property type="entry name" value="DEFENSIN-LIKE PROTEIN 229-RELATED"/>
    <property type="match status" value="1"/>
</dbReference>
<organism evidence="8 9">
    <name type="scientific">Brassica napus</name>
    <name type="common">Rape</name>
    <dbReference type="NCBI Taxonomy" id="3708"/>
    <lineage>
        <taxon>Eukaryota</taxon>
        <taxon>Viridiplantae</taxon>
        <taxon>Streptophyta</taxon>
        <taxon>Embryophyta</taxon>
        <taxon>Tracheophyta</taxon>
        <taxon>Spermatophyta</taxon>
        <taxon>Magnoliopsida</taxon>
        <taxon>eudicotyledons</taxon>
        <taxon>Gunneridae</taxon>
        <taxon>Pentapetalae</taxon>
        <taxon>rosids</taxon>
        <taxon>malvids</taxon>
        <taxon>Brassicales</taxon>
        <taxon>Brassicaceae</taxon>
        <taxon>Brassiceae</taxon>
        <taxon>Brassica</taxon>
    </lineage>
</organism>